<protein>
    <submittedName>
        <fullName evidence="2">Uncharacterized protein</fullName>
    </submittedName>
</protein>
<gene>
    <name evidence="2" type="ORF">ACFQFF_27010</name>
</gene>
<evidence type="ECO:0000313" key="3">
    <source>
        <dbReference type="Proteomes" id="UP001596321"/>
    </source>
</evidence>
<organism evidence="2 3">
    <name type="scientific">Streptomyces plicatus</name>
    <dbReference type="NCBI Taxonomy" id="1922"/>
    <lineage>
        <taxon>Bacteria</taxon>
        <taxon>Bacillati</taxon>
        <taxon>Actinomycetota</taxon>
        <taxon>Actinomycetes</taxon>
        <taxon>Kitasatosporales</taxon>
        <taxon>Streptomycetaceae</taxon>
        <taxon>Streptomyces</taxon>
        <taxon>Streptomyces rochei group</taxon>
    </lineage>
</organism>
<sequence length="521" mass="57429">MDRFEAERAVWFMSTYGAVAEVLEMLAPEVSHRMPDDLGPRRLVAATALARLAQMDAEGQESETAADFLERLYGGMSYAGERPLQEVLELWTALRQPTVSLLHAWWREPLAEGLLAFWAERRAESVGWKRVHAELRERWSVDTDGIWRRGLMPPEEERDGWTGILEALDASAADPQAAHLARMFLTRLDGFADEVETYASERADDLARAPHLDHIHRMKCLAEALGSVAEGNRQAIDLADASREDAELHASLTEISRVADRYLAWVDKTFVPELTPLERALLDLGGADAQRADDYLQAYARVWCAPEVGAPDTPLFGEEEFAGLKAHERPDVPAPSWMAGGASHTRGSQFGLPWSVASQPWWVYGVEAGLPSAAALRFKEDGAVRIGCRSLDEAHDLLVGFPAGHPDERTLVMRFRYADDDLLAMCHLLALSRVGRARLAFLSPAHDGSWRVLRMVSVPVQGELCAAMRRKAVVELDRMTGAEPGKLQALLEADLSKAAPAEEPPGTSVDGALFSPPGTLF</sequence>
<name>A0ABW1Y3V0_STRPL</name>
<evidence type="ECO:0000256" key="1">
    <source>
        <dbReference type="SAM" id="MobiDB-lite"/>
    </source>
</evidence>
<evidence type="ECO:0000313" key="2">
    <source>
        <dbReference type="EMBL" id="MFC6505043.1"/>
    </source>
</evidence>
<proteinExistence type="predicted"/>
<dbReference type="RefSeq" id="WP_193449091.1">
    <property type="nucleotide sequence ID" value="NZ_BMUJ01000003.1"/>
</dbReference>
<feature type="region of interest" description="Disordered" evidence="1">
    <location>
        <begin position="498"/>
        <end position="521"/>
    </location>
</feature>
<accession>A0ABW1Y3V0</accession>
<comment type="caution">
    <text evidence="2">The sequence shown here is derived from an EMBL/GenBank/DDBJ whole genome shotgun (WGS) entry which is preliminary data.</text>
</comment>
<reference evidence="3" key="1">
    <citation type="journal article" date="2019" name="Int. J. Syst. Evol. Microbiol.">
        <title>The Global Catalogue of Microorganisms (GCM) 10K type strain sequencing project: providing services to taxonomists for standard genome sequencing and annotation.</title>
        <authorList>
            <consortium name="The Broad Institute Genomics Platform"/>
            <consortium name="The Broad Institute Genome Sequencing Center for Infectious Disease"/>
            <person name="Wu L."/>
            <person name="Ma J."/>
        </authorList>
    </citation>
    <scope>NUCLEOTIDE SEQUENCE [LARGE SCALE GENOMIC DNA]</scope>
    <source>
        <strain evidence="3">JCM 4504</strain>
    </source>
</reference>
<dbReference type="Proteomes" id="UP001596321">
    <property type="component" value="Unassembled WGS sequence"/>
</dbReference>
<keyword evidence="3" id="KW-1185">Reference proteome</keyword>
<dbReference type="EMBL" id="JBHSUW010000001">
    <property type="protein sequence ID" value="MFC6505043.1"/>
    <property type="molecule type" value="Genomic_DNA"/>
</dbReference>